<feature type="transmembrane region" description="Helical" evidence="3">
    <location>
        <begin position="178"/>
        <end position="202"/>
    </location>
</feature>
<feature type="transmembrane region" description="Helical" evidence="3">
    <location>
        <begin position="76"/>
        <end position="97"/>
    </location>
</feature>
<organism evidence="5">
    <name type="scientific">Yarrowia alimentaria</name>
    <dbReference type="NCBI Taxonomy" id="479092"/>
    <lineage>
        <taxon>Eukaryota</taxon>
        <taxon>Fungi</taxon>
        <taxon>Dikarya</taxon>
        <taxon>Ascomycota</taxon>
        <taxon>Saccharomycotina</taxon>
        <taxon>Dipodascomycetes</taxon>
        <taxon>Dipodascales</taxon>
        <taxon>Dipodascales incertae sedis</taxon>
        <taxon>Yarrowia</taxon>
    </lineage>
</organism>
<dbReference type="GO" id="GO:0016020">
    <property type="term" value="C:membrane"/>
    <property type="evidence" value="ECO:0007669"/>
    <property type="project" value="InterPro"/>
</dbReference>
<proteinExistence type="predicted"/>
<keyword evidence="3" id="KW-0472">Membrane</keyword>
<dbReference type="GO" id="GO:0006122">
    <property type="term" value="P:mitochondrial electron transport, ubiquinol to cytochrome c"/>
    <property type="evidence" value="ECO:0007669"/>
    <property type="project" value="TreeGrafter"/>
</dbReference>
<dbReference type="AlphaFoldDB" id="G4U4V2"/>
<evidence type="ECO:0000259" key="4">
    <source>
        <dbReference type="PROSITE" id="PS51002"/>
    </source>
</evidence>
<dbReference type="InterPro" id="IPR027387">
    <property type="entry name" value="Cytb/b6-like_sf"/>
</dbReference>
<reference evidence="5" key="2">
    <citation type="journal article" date="2012" name="FEMS Yeast Res.">
        <title>Mitochondrial genomes of yeasts of the Yarrowia clade.</title>
        <authorList>
            <person name="Gaillardin C."/>
            <person name="Neuveglise C."/>
            <person name="Kerscher S."/>
            <person name="Nicaud J.M."/>
        </authorList>
    </citation>
    <scope>NUCLEOTIDE SEQUENCE</scope>
    <source>
        <strain evidence="5">CBS:10151</strain>
    </source>
</reference>
<dbReference type="InterPro" id="IPR004860">
    <property type="entry name" value="LAGLIDADG_dom"/>
</dbReference>
<name>G4U4V2_9ASCO</name>
<dbReference type="Gene3D" id="1.20.810.10">
    <property type="entry name" value="Cytochrome Bc1 Complex, Chain C"/>
    <property type="match status" value="1"/>
</dbReference>
<dbReference type="PANTHER" id="PTHR19271">
    <property type="entry name" value="CYTOCHROME B"/>
    <property type="match status" value="1"/>
</dbReference>
<dbReference type="GO" id="GO:0016491">
    <property type="term" value="F:oxidoreductase activity"/>
    <property type="evidence" value="ECO:0007669"/>
    <property type="project" value="InterPro"/>
</dbReference>
<feature type="transmembrane region" description="Helical" evidence="3">
    <location>
        <begin position="112"/>
        <end position="134"/>
    </location>
</feature>
<keyword evidence="2" id="KW-0508">mRNA splicing</keyword>
<geneLocation type="mitochondrion" evidence="5"/>
<feature type="transmembrane region" description="Helical" evidence="3">
    <location>
        <begin position="28"/>
        <end position="55"/>
    </location>
</feature>
<dbReference type="PANTHER" id="PTHR19271:SF16">
    <property type="entry name" value="CYTOCHROME B"/>
    <property type="match status" value="1"/>
</dbReference>
<sequence>MALRKKNSTLNMANSYVTDSPQPSNLNYFWNFGSLTAVCLVMQMATGITLTMHYSSHASLAFDSVEHIMRDVNFGWFIRYAHANTASFFFMCIYAHMGRNMYYGSYKTPRVLPWSMGVIIFLLLIMTAFMGYVLVFGQMSLWGATVICNLLSAMPWLGDDIVQFLWGGFNLEDPYYMLLMNNSIQMIMMLKILTIAGTPFLFMKKQMNLLYNYIYLYMLNMYMFWNKNMIMKINKWKLLFKTLMMGGQSAAVRYFNTKAAQRTNARNTMENSNNYNQNELYKPYIVGLIEADGWMSMSKKGKYITYEVGIKLHMRDIQLLYKIKNMLGVGNIKIHTRPLTKGSDETYEYCKYNMSNKKHLIDIMLPIFDKYPMLTNKKYDYTRFKKHLMDGTIYSEKTETYKRPMESDNISDLLMNMVNIDYLPYWLMGFMEGEGCFSVYDTKSGKECSFEMSQTNSKTMMEVIKKYLNMNVNVYTDKNNNSRLKMTSVKDMKRLLNFMKYNPVKLLGHKKLQYMMWMKETRKMEKYSKDMKIPSNY</sequence>
<dbReference type="SUPFAM" id="SSF81342">
    <property type="entry name" value="Transmembrane di-heme cytochromes"/>
    <property type="match status" value="1"/>
</dbReference>
<keyword evidence="3" id="KW-0812">Transmembrane</keyword>
<dbReference type="GO" id="GO:0008380">
    <property type="term" value="P:RNA splicing"/>
    <property type="evidence" value="ECO:0007669"/>
    <property type="project" value="UniProtKB-KW"/>
</dbReference>
<reference evidence="5" key="1">
    <citation type="journal article" date="2011" name="FEMS Yeast Res.">
        <title>Mitochondrial genomes of yeasts of the Yarrowia clade.</title>
        <authorList>
            <person name="Gaillardin C."/>
            <person name="Neuveglise C."/>
            <person name="Kerscher S."/>
            <person name="Nicaud J.M."/>
        </authorList>
    </citation>
    <scope>NUCLEOTIDE SEQUENCE</scope>
    <source>
        <strain evidence="5">CBS:10151</strain>
    </source>
</reference>
<evidence type="ECO:0000256" key="3">
    <source>
        <dbReference type="SAM" id="Phobius"/>
    </source>
</evidence>
<dbReference type="GO" id="GO:0004519">
    <property type="term" value="F:endonuclease activity"/>
    <property type="evidence" value="ECO:0007669"/>
    <property type="project" value="InterPro"/>
</dbReference>
<accession>G4U4V2</accession>
<dbReference type="EMBL" id="FR877633">
    <property type="protein sequence ID" value="CCC29094.1"/>
    <property type="molecule type" value="Genomic_DNA"/>
</dbReference>
<feature type="domain" description="Cytochrome b/b6 N-terminal region profile" evidence="4">
    <location>
        <begin position="1"/>
        <end position="228"/>
    </location>
</feature>
<dbReference type="Pfam" id="PF00961">
    <property type="entry name" value="LAGLIDADG_1"/>
    <property type="match status" value="2"/>
</dbReference>
<dbReference type="InterPro" id="IPR016174">
    <property type="entry name" value="Di-haem_cyt_TM"/>
</dbReference>
<keyword evidence="1" id="KW-0507">mRNA processing</keyword>
<dbReference type="GO" id="GO:0005739">
    <property type="term" value="C:mitochondrion"/>
    <property type="evidence" value="ECO:0007669"/>
    <property type="project" value="GOC"/>
</dbReference>
<dbReference type="InterPro" id="IPR048259">
    <property type="entry name" value="Cytochrome_b_N_euk/bac"/>
</dbReference>
<dbReference type="CDD" id="cd00284">
    <property type="entry name" value="Cytochrome_b_N"/>
    <property type="match status" value="1"/>
</dbReference>
<evidence type="ECO:0000256" key="1">
    <source>
        <dbReference type="ARBA" id="ARBA00022664"/>
    </source>
</evidence>
<evidence type="ECO:0000313" key="5">
    <source>
        <dbReference type="EMBL" id="CCC29094.1"/>
    </source>
</evidence>
<gene>
    <name evidence="5" type="primary">cob-ai2</name>
</gene>
<evidence type="ECO:0000256" key="2">
    <source>
        <dbReference type="ARBA" id="ARBA00023187"/>
    </source>
</evidence>
<dbReference type="Gene3D" id="3.10.28.10">
    <property type="entry name" value="Homing endonucleases"/>
    <property type="match status" value="2"/>
</dbReference>
<feature type="transmembrane region" description="Helical" evidence="3">
    <location>
        <begin position="209"/>
        <end position="225"/>
    </location>
</feature>
<keyword evidence="5" id="KW-0496">Mitochondrion</keyword>
<protein>
    <submittedName>
        <fullName evidence="5">COB-ai2 protein</fullName>
    </submittedName>
</protein>
<dbReference type="GO" id="GO:0008121">
    <property type="term" value="F:quinol-cytochrome-c reductase activity"/>
    <property type="evidence" value="ECO:0007669"/>
    <property type="project" value="TreeGrafter"/>
</dbReference>
<dbReference type="InterPro" id="IPR027434">
    <property type="entry name" value="Homing_endonucl"/>
</dbReference>
<dbReference type="SUPFAM" id="SSF55608">
    <property type="entry name" value="Homing endonucleases"/>
    <property type="match status" value="2"/>
</dbReference>
<dbReference type="PROSITE" id="PS51002">
    <property type="entry name" value="CYTB_NTER"/>
    <property type="match status" value="1"/>
</dbReference>
<keyword evidence="3" id="KW-1133">Transmembrane helix</keyword>
<dbReference type="GO" id="GO:0006397">
    <property type="term" value="P:mRNA processing"/>
    <property type="evidence" value="ECO:0007669"/>
    <property type="project" value="UniProtKB-KW"/>
</dbReference>
<dbReference type="Pfam" id="PF00033">
    <property type="entry name" value="Cytochrome_B"/>
    <property type="match status" value="1"/>
</dbReference>
<dbReference type="InterPro" id="IPR005797">
    <property type="entry name" value="Cyt_b/b6_N"/>
</dbReference>